<name>A0ABR1JXS9_9AGAR</name>
<evidence type="ECO:0000256" key="4">
    <source>
        <dbReference type="ARBA" id="ARBA00022679"/>
    </source>
</evidence>
<evidence type="ECO:0000313" key="6">
    <source>
        <dbReference type="Proteomes" id="UP001498398"/>
    </source>
</evidence>
<keyword evidence="2" id="KW-0963">Cytoplasm</keyword>
<proteinExistence type="predicted"/>
<evidence type="ECO:0000256" key="1">
    <source>
        <dbReference type="ARBA" id="ARBA00004496"/>
    </source>
</evidence>
<dbReference type="InterPro" id="IPR019369">
    <property type="entry name" value="Efm5/EEF1AKMT1"/>
</dbReference>
<reference evidence="5 6" key="1">
    <citation type="submission" date="2024-01" db="EMBL/GenBank/DDBJ databases">
        <title>A draft genome for the cacao thread blight pathogen Marasmiellus scandens.</title>
        <authorList>
            <person name="Baruah I.K."/>
            <person name="Leung J."/>
            <person name="Bukari Y."/>
            <person name="Amoako-Attah I."/>
            <person name="Meinhardt L.W."/>
            <person name="Bailey B.A."/>
            <person name="Cohen S.P."/>
        </authorList>
    </citation>
    <scope>NUCLEOTIDE SEQUENCE [LARGE SCALE GENOMIC DNA]</scope>
    <source>
        <strain evidence="5 6">GH-19</strain>
    </source>
</reference>
<keyword evidence="6" id="KW-1185">Reference proteome</keyword>
<dbReference type="Proteomes" id="UP001498398">
    <property type="component" value="Unassembled WGS sequence"/>
</dbReference>
<dbReference type="PROSITE" id="PS00092">
    <property type="entry name" value="N6_MTASE"/>
    <property type="match status" value="1"/>
</dbReference>
<evidence type="ECO:0000256" key="3">
    <source>
        <dbReference type="ARBA" id="ARBA00022603"/>
    </source>
</evidence>
<gene>
    <name evidence="5" type="primary">EFM5_1</name>
    <name evidence="5" type="ORF">VKT23_002821</name>
</gene>
<dbReference type="EMBL" id="JBANRG010000003">
    <property type="protein sequence ID" value="KAK7468307.1"/>
    <property type="molecule type" value="Genomic_DNA"/>
</dbReference>
<dbReference type="InterPro" id="IPR041370">
    <property type="entry name" value="Mlase_EEF1AKMT1/ZCCHC4"/>
</dbReference>
<dbReference type="Pfam" id="PF10237">
    <property type="entry name" value="N6-adenineMlase"/>
    <property type="match status" value="1"/>
</dbReference>
<protein>
    <submittedName>
        <fullName evidence="5">Protein-lysine N-methyltransferase efm5</fullName>
    </submittedName>
</protein>
<keyword evidence="4" id="KW-0808">Transferase</keyword>
<dbReference type="PANTHER" id="PTHR13200">
    <property type="entry name" value="EEF1A LYSINE METHYLTRANSFERASE 1"/>
    <property type="match status" value="1"/>
</dbReference>
<evidence type="ECO:0000313" key="5">
    <source>
        <dbReference type="EMBL" id="KAK7468307.1"/>
    </source>
</evidence>
<sequence>MSGAVDIPGSPHSIHSSLSGLSGSPPALDAGTLSILDQFLSAKAEEETLFNSLSEQAAALEVAGLALDDEKEEKPMISVEEYRKAFGEDWQLSQFWYSTQFATTLAESIHSLCEPNSTIAFLCCPTAFVAFQHEYSYKNAYLLEFDQRFSVLAPKLYIPYDLDEPDVFPDSLREKVDLAIVDPPFLNEITNKKLTQTLRQILHPARGKLLIITSTSAEPILEKVYTEAPLGPLRKTALDVEHGQLANDFASYGSWKGAEKFGMEEA</sequence>
<comment type="subcellular location">
    <subcellularLocation>
        <location evidence="1">Cytoplasm</location>
    </subcellularLocation>
</comment>
<keyword evidence="3" id="KW-0489">Methyltransferase</keyword>
<evidence type="ECO:0000256" key="2">
    <source>
        <dbReference type="ARBA" id="ARBA00022490"/>
    </source>
</evidence>
<dbReference type="PANTHER" id="PTHR13200:SF0">
    <property type="entry name" value="EEF1A LYSINE METHYLTRANSFERASE 1"/>
    <property type="match status" value="1"/>
</dbReference>
<accession>A0ABR1JXS9</accession>
<comment type="caution">
    <text evidence="5">The sequence shown here is derived from an EMBL/GenBank/DDBJ whole genome shotgun (WGS) entry which is preliminary data.</text>
</comment>
<dbReference type="InterPro" id="IPR002052">
    <property type="entry name" value="DNA_methylase_N6_adenine_CS"/>
</dbReference>
<organism evidence="5 6">
    <name type="scientific">Marasmiellus scandens</name>
    <dbReference type="NCBI Taxonomy" id="2682957"/>
    <lineage>
        <taxon>Eukaryota</taxon>
        <taxon>Fungi</taxon>
        <taxon>Dikarya</taxon>
        <taxon>Basidiomycota</taxon>
        <taxon>Agaricomycotina</taxon>
        <taxon>Agaricomycetes</taxon>
        <taxon>Agaricomycetidae</taxon>
        <taxon>Agaricales</taxon>
        <taxon>Marasmiineae</taxon>
        <taxon>Omphalotaceae</taxon>
        <taxon>Marasmiellus</taxon>
    </lineage>
</organism>